<comment type="caution">
    <text evidence="4">The sequence shown here is derived from an EMBL/GenBank/DDBJ whole genome shotgun (WGS) entry which is preliminary data.</text>
</comment>
<dbReference type="Gene3D" id="1.10.1200.10">
    <property type="entry name" value="ACP-like"/>
    <property type="match status" value="1"/>
</dbReference>
<dbReference type="PROSITE" id="PS00455">
    <property type="entry name" value="AMP_BINDING"/>
    <property type="match status" value="1"/>
</dbReference>
<dbReference type="Pfam" id="PF00501">
    <property type="entry name" value="AMP-binding"/>
    <property type="match status" value="1"/>
</dbReference>
<dbReference type="InterPro" id="IPR000873">
    <property type="entry name" value="AMP-dep_synth/lig_dom"/>
</dbReference>
<dbReference type="AlphaFoldDB" id="A0AAW7X314"/>
<dbReference type="InterPro" id="IPR009081">
    <property type="entry name" value="PP-bd_ACP"/>
</dbReference>
<dbReference type="SUPFAM" id="SSF47336">
    <property type="entry name" value="ACP-like"/>
    <property type="match status" value="1"/>
</dbReference>
<dbReference type="PANTHER" id="PTHR45527:SF1">
    <property type="entry name" value="FATTY ACID SYNTHASE"/>
    <property type="match status" value="1"/>
</dbReference>
<dbReference type="GO" id="GO:0043041">
    <property type="term" value="P:amino acid activation for nonribosomal peptide biosynthetic process"/>
    <property type="evidence" value="ECO:0007669"/>
    <property type="project" value="TreeGrafter"/>
</dbReference>
<proteinExistence type="predicted"/>
<dbReference type="CDD" id="cd12117">
    <property type="entry name" value="A_NRPS_Srf_like"/>
    <property type="match status" value="1"/>
</dbReference>
<dbReference type="InterPro" id="IPR036736">
    <property type="entry name" value="ACP-like_sf"/>
</dbReference>
<dbReference type="InterPro" id="IPR001242">
    <property type="entry name" value="Condensation_dom"/>
</dbReference>
<dbReference type="Gene3D" id="3.40.50.980">
    <property type="match status" value="2"/>
</dbReference>
<name>A0AAW7X314_9GAMM</name>
<dbReference type="SUPFAM" id="SSF56801">
    <property type="entry name" value="Acetyl-CoA synthetase-like"/>
    <property type="match status" value="1"/>
</dbReference>
<dbReference type="GO" id="GO:0044550">
    <property type="term" value="P:secondary metabolite biosynthetic process"/>
    <property type="evidence" value="ECO:0007669"/>
    <property type="project" value="TreeGrafter"/>
</dbReference>
<evidence type="ECO:0000313" key="4">
    <source>
        <dbReference type="EMBL" id="MDO6421237.1"/>
    </source>
</evidence>
<dbReference type="GO" id="GO:0031177">
    <property type="term" value="F:phosphopantetheine binding"/>
    <property type="evidence" value="ECO:0007669"/>
    <property type="project" value="InterPro"/>
</dbReference>
<organism evidence="4 5">
    <name type="scientific">Saccharophagus degradans</name>
    <dbReference type="NCBI Taxonomy" id="86304"/>
    <lineage>
        <taxon>Bacteria</taxon>
        <taxon>Pseudomonadati</taxon>
        <taxon>Pseudomonadota</taxon>
        <taxon>Gammaproteobacteria</taxon>
        <taxon>Cellvibrionales</taxon>
        <taxon>Cellvibrionaceae</taxon>
        <taxon>Saccharophagus</taxon>
    </lineage>
</organism>
<keyword evidence="2" id="KW-0597">Phosphoprotein</keyword>
<dbReference type="InterPro" id="IPR045851">
    <property type="entry name" value="AMP-bd_C_sf"/>
</dbReference>
<dbReference type="Pfam" id="PF00668">
    <property type="entry name" value="Condensation"/>
    <property type="match status" value="1"/>
</dbReference>
<dbReference type="InterPro" id="IPR023213">
    <property type="entry name" value="CAT-like_dom_sf"/>
</dbReference>
<dbReference type="Gene3D" id="2.30.38.10">
    <property type="entry name" value="Luciferase, Domain 3"/>
    <property type="match status" value="1"/>
</dbReference>
<dbReference type="SMART" id="SM00823">
    <property type="entry name" value="PKS_PP"/>
    <property type="match status" value="1"/>
</dbReference>
<dbReference type="InterPro" id="IPR020845">
    <property type="entry name" value="AMP-binding_CS"/>
</dbReference>
<evidence type="ECO:0000259" key="3">
    <source>
        <dbReference type="PROSITE" id="PS50075"/>
    </source>
</evidence>
<dbReference type="GO" id="GO:0005829">
    <property type="term" value="C:cytosol"/>
    <property type="evidence" value="ECO:0007669"/>
    <property type="project" value="TreeGrafter"/>
</dbReference>
<reference evidence="4" key="1">
    <citation type="submission" date="2023-07" db="EMBL/GenBank/DDBJ databases">
        <title>Genome content predicts the carbon catabolic preferences of heterotrophic bacteria.</title>
        <authorList>
            <person name="Gralka M."/>
        </authorList>
    </citation>
    <scope>NUCLEOTIDE SEQUENCE</scope>
    <source>
        <strain evidence="4">I3M17_2</strain>
    </source>
</reference>
<dbReference type="Gene3D" id="3.30.300.30">
    <property type="match status" value="1"/>
</dbReference>
<dbReference type="InterPro" id="IPR025110">
    <property type="entry name" value="AMP-bd_C"/>
</dbReference>
<dbReference type="InterPro" id="IPR010071">
    <property type="entry name" value="AA_adenyl_dom"/>
</dbReference>
<protein>
    <submittedName>
        <fullName evidence="4">Amino acid adenylation domain-containing protein</fullName>
    </submittedName>
</protein>
<dbReference type="PROSITE" id="PS50075">
    <property type="entry name" value="CARRIER"/>
    <property type="match status" value="1"/>
</dbReference>
<accession>A0AAW7X314</accession>
<dbReference type="Gene3D" id="3.30.559.10">
    <property type="entry name" value="Chloramphenicol acetyltransferase-like domain"/>
    <property type="match status" value="1"/>
</dbReference>
<keyword evidence="1" id="KW-0596">Phosphopantetheine</keyword>
<dbReference type="Pfam" id="PF00550">
    <property type="entry name" value="PP-binding"/>
    <property type="match status" value="1"/>
</dbReference>
<dbReference type="CDD" id="cd19543">
    <property type="entry name" value="DCL_NRPS"/>
    <property type="match status" value="1"/>
</dbReference>
<sequence length="1080" mass="120262">MLSKENIADVYGLSPMQMGMLLHQIRHADTTAYIEQFDFVMEGVVNENALQQALTQLVGKYSALRSVFSYGKTDVPKQVVLKQREPLLDVVNIEGESKACLQDAINAFKSQDKKRGFNLSKDMLVRMSLLKRPDDKSHVIFTFHHVILDGWCLGIVFKDLFTFYENALNASSMAPTDIALAEEPYPYANFIKWLDQQNTTAAANWWKAYLQDYSTATGLPWFDMPAKDSSAAPGFYTFNLGVETSNALAEIAKHNHLTFNALFQTAWGVLLQKFNNTEDVIFGTVCSGRPPNLDGVQEMVGLFINTLPLRVKADPTSTFIGLAANIGEQIFAASEFDYMPLYELQQLTELKSKLINHVVAFENYPIADQMRQMSADAKTLSIIDVIVEEQTNYDFNVIVNPSDNVKVTFSYNKNKFSENTMNLLQRSFTTLLQNVARNPNALVNTISICGPEDKDQVLNTFNATASPYPRGESIPALFSETAERYSDCIALSWAQGTQTYGELKEQVDRVAIHLQHNGLKAGDTVGIYLPRSPEVIVAILATLTLGASYVPLDIDTPLARTEFVLNDVNASLILKNSNDLVQLPEHLKTLNIDELVGRKLEGIHLEPVTVNPETTAYLMYTSGSTGQAKGCSISHRNIVRLVRNTQFADFEDQVILSTSSPVFDASTFEYWGALLNCGRLCLYDNGYLLDADKLKKVIVNEQVSTMWLTAALFNQLVEADLSLFEPLQQLLIGGEVLSIHSTNRFIGAHPHIKLINGYGPTENTTFSTTFLIAQPSTYRIPIGKPISNSTCFILGGNDELLPEGAYGELCVGGDGVSNGYINREDLNSASYFLNPYGEGRLYRTGDIARWLPDGNIDLLGRKDFQHKIRGYRVELGEIEAAINSLPEVCDCVVQVKEGPAGKQIHAWYVIESGVQKEVNIKAALLQSLPRYMMPDHFMLLEKLPLTANGKVDRNALPDIACNTAKREDLALPTNEQEILIAGICKEVLGITELSIYDNFFELGANSINLITINNRLKKALDRDISIAVMFEHTSVHKLSAHLNPDLDAIEKEEKKEQTELGNARTNLMKTRKLKRMAEVL</sequence>
<evidence type="ECO:0000256" key="1">
    <source>
        <dbReference type="ARBA" id="ARBA00022450"/>
    </source>
</evidence>
<dbReference type="RefSeq" id="WP_303490534.1">
    <property type="nucleotide sequence ID" value="NZ_JAUOPB010000001.1"/>
</dbReference>
<dbReference type="GO" id="GO:0003824">
    <property type="term" value="F:catalytic activity"/>
    <property type="evidence" value="ECO:0007669"/>
    <property type="project" value="InterPro"/>
</dbReference>
<evidence type="ECO:0000256" key="2">
    <source>
        <dbReference type="ARBA" id="ARBA00022553"/>
    </source>
</evidence>
<feature type="domain" description="Carrier" evidence="3">
    <location>
        <begin position="971"/>
        <end position="1046"/>
    </location>
</feature>
<dbReference type="NCBIfam" id="TIGR01733">
    <property type="entry name" value="AA-adenyl-dom"/>
    <property type="match status" value="1"/>
</dbReference>
<dbReference type="EMBL" id="JAUOPB010000001">
    <property type="protein sequence ID" value="MDO6421237.1"/>
    <property type="molecule type" value="Genomic_DNA"/>
</dbReference>
<dbReference type="Gene3D" id="3.30.559.30">
    <property type="entry name" value="Nonribosomal peptide synthetase, condensation domain"/>
    <property type="match status" value="1"/>
</dbReference>
<dbReference type="PANTHER" id="PTHR45527">
    <property type="entry name" value="NONRIBOSOMAL PEPTIDE SYNTHETASE"/>
    <property type="match status" value="1"/>
</dbReference>
<gene>
    <name evidence="4" type="ORF">Q4521_01995</name>
</gene>
<dbReference type="Pfam" id="PF13193">
    <property type="entry name" value="AMP-binding_C"/>
    <property type="match status" value="1"/>
</dbReference>
<evidence type="ECO:0000313" key="5">
    <source>
        <dbReference type="Proteomes" id="UP001169760"/>
    </source>
</evidence>
<dbReference type="SUPFAM" id="SSF52777">
    <property type="entry name" value="CoA-dependent acyltransferases"/>
    <property type="match status" value="2"/>
</dbReference>
<dbReference type="InterPro" id="IPR020806">
    <property type="entry name" value="PKS_PP-bd"/>
</dbReference>
<dbReference type="Proteomes" id="UP001169760">
    <property type="component" value="Unassembled WGS sequence"/>
</dbReference>